<sequence>MQTNFRVLEWSKANDLRLLDSSELIENIPYNLSSVYKTKDLQYVILPINPFAKALITSDRSEVDKWIAESFFPTEESVNSFYFKNKLKIDNFPQSSIDLVKELEAILPTRKGDWISQDLDEVYKILQKRKLTTKYKLNFIALVGNALMASHPELKAKWGVLFSKQLLNPVASISLYRIIDGEERYLNLEVLISGKYGYRGMQSIERSFLNRWYLPNDIDEIKNL</sequence>
<keyword evidence="2" id="KW-1185">Reference proteome</keyword>
<reference evidence="1 2" key="1">
    <citation type="journal article" date="2013" name="Genome Announc.">
        <title>Draft Genome Sequence of Arcticibacter svalbardensis Strain MN12-7T, a Member of the Family Sphingobacteriaceae Isolated from an Arctic Soil Sample.</title>
        <authorList>
            <person name="Shivaji S."/>
            <person name="Ara S."/>
            <person name="Prasad S."/>
            <person name="Manasa B.P."/>
            <person name="Begum Z."/>
            <person name="Singh A."/>
            <person name="Kumar Pinnaka A."/>
        </authorList>
    </citation>
    <scope>NUCLEOTIDE SEQUENCE [LARGE SCALE GENOMIC DNA]</scope>
    <source>
        <strain evidence="1 2">MN12-7</strain>
    </source>
</reference>
<dbReference type="EMBL" id="AQPN01000143">
    <property type="protein sequence ID" value="EOR92770.1"/>
    <property type="molecule type" value="Genomic_DNA"/>
</dbReference>
<accession>R9GML8</accession>
<proteinExistence type="predicted"/>
<dbReference type="Proteomes" id="UP000014174">
    <property type="component" value="Unassembled WGS sequence"/>
</dbReference>
<name>R9GML8_9SPHI</name>
<protein>
    <submittedName>
        <fullName evidence="1">Uncharacterized protein</fullName>
    </submittedName>
</protein>
<dbReference type="RefSeq" id="WP_016197271.1">
    <property type="nucleotide sequence ID" value="NZ_AQPN01000143.1"/>
</dbReference>
<gene>
    <name evidence="1" type="ORF">ADIARSV_4052</name>
</gene>
<organism evidence="1 2">
    <name type="scientific">Arcticibacter svalbardensis MN12-7</name>
    <dbReference type="NCBI Taxonomy" id="1150600"/>
    <lineage>
        <taxon>Bacteria</taxon>
        <taxon>Pseudomonadati</taxon>
        <taxon>Bacteroidota</taxon>
        <taxon>Sphingobacteriia</taxon>
        <taxon>Sphingobacteriales</taxon>
        <taxon>Sphingobacteriaceae</taxon>
        <taxon>Arcticibacter</taxon>
    </lineage>
</organism>
<dbReference type="AlphaFoldDB" id="R9GML8"/>
<evidence type="ECO:0000313" key="1">
    <source>
        <dbReference type="EMBL" id="EOR92770.1"/>
    </source>
</evidence>
<evidence type="ECO:0000313" key="2">
    <source>
        <dbReference type="Proteomes" id="UP000014174"/>
    </source>
</evidence>
<comment type="caution">
    <text evidence="1">The sequence shown here is derived from an EMBL/GenBank/DDBJ whole genome shotgun (WGS) entry which is preliminary data.</text>
</comment>
<dbReference type="OrthoDB" id="792479at2"/>